<feature type="transmembrane region" description="Helical" evidence="2">
    <location>
        <begin position="552"/>
        <end position="575"/>
    </location>
</feature>
<dbReference type="Proteomes" id="UP001189429">
    <property type="component" value="Unassembled WGS sequence"/>
</dbReference>
<feature type="compositionally biased region" description="Basic residues" evidence="1">
    <location>
        <begin position="21"/>
        <end position="32"/>
    </location>
</feature>
<proteinExistence type="predicted"/>
<keyword evidence="2" id="KW-0812">Transmembrane</keyword>
<dbReference type="Gene3D" id="1.25.10.10">
    <property type="entry name" value="Leucine-rich Repeat Variant"/>
    <property type="match status" value="1"/>
</dbReference>
<organism evidence="3 4">
    <name type="scientific">Prorocentrum cordatum</name>
    <dbReference type="NCBI Taxonomy" id="2364126"/>
    <lineage>
        <taxon>Eukaryota</taxon>
        <taxon>Sar</taxon>
        <taxon>Alveolata</taxon>
        <taxon>Dinophyceae</taxon>
        <taxon>Prorocentrales</taxon>
        <taxon>Prorocentraceae</taxon>
        <taxon>Prorocentrum</taxon>
    </lineage>
</organism>
<feature type="compositionally biased region" description="Low complexity" evidence="1">
    <location>
        <begin position="431"/>
        <end position="440"/>
    </location>
</feature>
<feature type="region of interest" description="Disordered" evidence="1">
    <location>
        <begin position="1"/>
        <end position="33"/>
    </location>
</feature>
<evidence type="ECO:0000256" key="2">
    <source>
        <dbReference type="SAM" id="Phobius"/>
    </source>
</evidence>
<feature type="transmembrane region" description="Helical" evidence="2">
    <location>
        <begin position="647"/>
        <end position="670"/>
    </location>
</feature>
<gene>
    <name evidence="3" type="ORF">PCOR1329_LOCUS69491</name>
</gene>
<keyword evidence="2" id="KW-1133">Transmembrane helix</keyword>
<evidence type="ECO:0000313" key="3">
    <source>
        <dbReference type="EMBL" id="CAK0888763.1"/>
    </source>
</evidence>
<protein>
    <submittedName>
        <fullName evidence="3">Uncharacterized protein</fullName>
    </submittedName>
</protein>
<dbReference type="InterPro" id="IPR011989">
    <property type="entry name" value="ARM-like"/>
</dbReference>
<evidence type="ECO:0000313" key="4">
    <source>
        <dbReference type="Proteomes" id="UP001189429"/>
    </source>
</evidence>
<comment type="caution">
    <text evidence="3">The sequence shown here is derived from an EMBL/GenBank/DDBJ whole genome shotgun (WGS) entry which is preliminary data.</text>
</comment>
<feature type="region of interest" description="Disordered" evidence="1">
    <location>
        <begin position="403"/>
        <end position="502"/>
    </location>
</feature>
<sequence>MPGTTHAAQRWTETLPGRHSTIPRRARGHGGRYAKEQESAVALEVQHSNSACTLGYSFGSSGESRMYVSHGCRGQFYCNGGLVSCEPYESACNECVCEQLAYDVKGCLGNFIPQAFDDIAGSPHESFAASFGLALYDLMVAISGNGNAIAKIHGLVMRVVPAAYRTGFGEVASNVTARLASDADVRVRIKVSEFALPATYEAGFGVAATRVAAQLADDIQSIVRERLAKFVLPTACEAGFGETASRLAAQLAEDTRMESKLVRKRVAEFAVPASYKAGFSSTASHILVRALSDPETNEAAARGMEKVAAQLPGLGTDGLQVAAAASGSASGLARDISQGLMRKLLSNLTEQGDAPVQTDGKMLCSHAGALLLVSPGTPCGIGAHHCPSAQACQATRCLTPEHADRPASPAVCSKGYQRDTAGRSTCESGMGRPARSSPARALRRRSLAPGGPTRCIPRLRARDGTAQQLFRQDQGRQRGEKNDGLRGDGVNDIASAPPLRGGRGRITEAAEMINPAVFSLEVASGGGSNSLDCLLAQGEGTADLSNLRAAMLAVPLALLALTAAASLVNAAWLRFASDTRQGTTPHPLWASTTTFLKNFVVWTAVFLPTLLMASLLSWPCVSTQMKESSEQWLAWDLQMKCGDQTGYLSVLTVWGLVAAGPLIWLGLIAMSHMLPPSMLSFLVGG</sequence>
<feature type="compositionally biased region" description="Basic and acidic residues" evidence="1">
    <location>
        <begin position="473"/>
        <end position="486"/>
    </location>
</feature>
<name>A0ABN9WPZ9_9DINO</name>
<reference evidence="3" key="1">
    <citation type="submission" date="2023-10" db="EMBL/GenBank/DDBJ databases">
        <authorList>
            <person name="Chen Y."/>
            <person name="Shah S."/>
            <person name="Dougan E. K."/>
            <person name="Thang M."/>
            <person name="Chan C."/>
        </authorList>
    </citation>
    <scope>NUCLEOTIDE SEQUENCE [LARGE SCALE GENOMIC DNA]</scope>
</reference>
<accession>A0ABN9WPZ9</accession>
<keyword evidence="4" id="KW-1185">Reference proteome</keyword>
<evidence type="ECO:0000256" key="1">
    <source>
        <dbReference type="SAM" id="MobiDB-lite"/>
    </source>
</evidence>
<keyword evidence="2" id="KW-0472">Membrane</keyword>
<feature type="transmembrane region" description="Helical" evidence="2">
    <location>
        <begin position="595"/>
        <end position="618"/>
    </location>
</feature>
<dbReference type="EMBL" id="CAUYUJ010019127">
    <property type="protein sequence ID" value="CAK0888763.1"/>
    <property type="molecule type" value="Genomic_DNA"/>
</dbReference>